<organism evidence="4 5">
    <name type="scientific">Saezia sanguinis</name>
    <dbReference type="NCBI Taxonomy" id="1965230"/>
    <lineage>
        <taxon>Bacteria</taxon>
        <taxon>Pseudomonadati</taxon>
        <taxon>Pseudomonadota</taxon>
        <taxon>Betaproteobacteria</taxon>
        <taxon>Burkholderiales</taxon>
        <taxon>Saeziaceae</taxon>
        <taxon>Saezia</taxon>
    </lineage>
</organism>
<dbReference type="AlphaFoldDB" id="A0A433S9V9"/>
<dbReference type="Pfam" id="PF03212">
    <property type="entry name" value="Pertactin"/>
    <property type="match status" value="1"/>
</dbReference>
<gene>
    <name evidence="4" type="primary">prn_2</name>
    <name evidence="4" type="ORF">CUZ56_02968</name>
</gene>
<dbReference type="EMBL" id="PQSP01000012">
    <property type="protein sequence ID" value="RUS65511.1"/>
    <property type="molecule type" value="Genomic_DNA"/>
</dbReference>
<comment type="caution">
    <text evidence="4">The sequence shown here is derived from an EMBL/GenBank/DDBJ whole genome shotgun (WGS) entry which is preliminary data.</text>
</comment>
<feature type="signal peptide" evidence="2">
    <location>
        <begin position="1"/>
        <end position="34"/>
    </location>
</feature>
<dbReference type="InterPro" id="IPR004899">
    <property type="entry name" value="Pertactin_central"/>
</dbReference>
<dbReference type="NCBIfam" id="TIGR01414">
    <property type="entry name" value="autotrans_barl"/>
    <property type="match status" value="1"/>
</dbReference>
<dbReference type="Gene3D" id="2.160.20.20">
    <property type="match status" value="1"/>
</dbReference>
<dbReference type="SUPFAM" id="SSF51126">
    <property type="entry name" value="Pectin lyase-like"/>
    <property type="match status" value="1"/>
</dbReference>
<dbReference type="PRINTS" id="PR01484">
    <property type="entry name" value="PRTACTNFAMLY"/>
</dbReference>
<dbReference type="GO" id="GO:0019867">
    <property type="term" value="C:outer membrane"/>
    <property type="evidence" value="ECO:0007669"/>
    <property type="project" value="InterPro"/>
</dbReference>
<evidence type="ECO:0000256" key="2">
    <source>
        <dbReference type="SAM" id="SignalP"/>
    </source>
</evidence>
<dbReference type="SUPFAM" id="SSF103515">
    <property type="entry name" value="Autotransporter"/>
    <property type="match status" value="1"/>
</dbReference>
<keyword evidence="5" id="KW-1185">Reference proteome</keyword>
<dbReference type="PANTHER" id="PTHR35037:SF2">
    <property type="match status" value="1"/>
</dbReference>
<dbReference type="PROSITE" id="PS51208">
    <property type="entry name" value="AUTOTRANSPORTER"/>
    <property type="match status" value="1"/>
</dbReference>
<name>A0A433S9V9_9BURK</name>
<proteinExistence type="predicted"/>
<dbReference type="InterPro" id="IPR036709">
    <property type="entry name" value="Autotransporte_beta_dom_sf"/>
</dbReference>
<dbReference type="InterPro" id="IPR006315">
    <property type="entry name" value="OM_autotransptr_brl_dom"/>
</dbReference>
<dbReference type="InterPro" id="IPR011050">
    <property type="entry name" value="Pectin_lyase_fold/virulence"/>
</dbReference>
<dbReference type="Gene3D" id="2.40.128.130">
    <property type="entry name" value="Autotransporter beta-domain"/>
    <property type="match status" value="1"/>
</dbReference>
<feature type="chain" id="PRO_5019021885" evidence="2">
    <location>
        <begin position="35"/>
        <end position="958"/>
    </location>
</feature>
<dbReference type="Pfam" id="PF03797">
    <property type="entry name" value="Autotransporter"/>
    <property type="match status" value="1"/>
</dbReference>
<dbReference type="OrthoDB" id="8612831at2"/>
<dbReference type="RefSeq" id="WP_126981119.1">
    <property type="nucleotide sequence ID" value="NZ_PQSP01000012.1"/>
</dbReference>
<evidence type="ECO:0000259" key="3">
    <source>
        <dbReference type="PROSITE" id="PS51208"/>
    </source>
</evidence>
<dbReference type="Proteomes" id="UP000286947">
    <property type="component" value="Unassembled WGS sequence"/>
</dbReference>
<dbReference type="SMART" id="SM00869">
    <property type="entry name" value="Autotransporter"/>
    <property type="match status" value="1"/>
</dbReference>
<evidence type="ECO:0000313" key="4">
    <source>
        <dbReference type="EMBL" id="RUS65511.1"/>
    </source>
</evidence>
<evidence type="ECO:0000256" key="1">
    <source>
        <dbReference type="ARBA" id="ARBA00022729"/>
    </source>
</evidence>
<protein>
    <submittedName>
        <fullName evidence="4">Pertactin autotransporter</fullName>
    </submittedName>
</protein>
<keyword evidence="1 2" id="KW-0732">Signal</keyword>
<sequence precursor="true">MKKRNTLKARRKELCIRIAAALSMGLGSSFAAMADSASCTVSGDGLTITCSGQYSPYEQSRLNYENVIFNMTGSWGTSPDIQGVGIYANGGSRIAQNNVTITTNGSTADAIRTNGITTVIIPGKLVIRTEGSSGDGINATVRSAATVTIGDDAEIYSKGGVAVRANLSNISTTASNSITIGTGAILKTDAAGANTSSSTGYAVYAGNRDRESETLPHGNATVVIGNGSQITTAGSKAYAVYANKTGQIQLGNTTIVTTGQQAHGIVTMDGTIGQCPSSGISSALCLALGSNLTNVTDFAGGQVYLAGDTAITVDVSKGSYAMYSSGAESLITSETMEGLSASGVYTVTGDLVADREGGIRLNATAGSVFNSNVNVVGTTTPTGLDNSFIDLVMSGTQFTGNIDASVSGVATLDVIENSVVAGNITANSAGVVNFGADNSTYTGDVTALDGGRVQMMLTSGTVFTGATDKTNAATAASVADGTINITMDGAATHWQMTADSNVNNLVMTNGAQVSIGDQSVLPVTSSNRAVLTVDNLSGDGGIFNARTEMCDNEADRLVITNSSSGSHYLHFNDAKAGSYFGVEEALVVEFTGSDATQNQATFSSAGVDVGPYVYSLEFKADSNWYLNTSTVTPPKTVDPQQPQIITPTPPTLNNAADRSANILNINYLLNYAEIQTLLQRMGELRQAPGAQGDVWVRVMTGEMDKFDGVRLSSFDMKYSGVQIGVDRQLDIEGAGQAYVGVMAGTSKANADYAVGSGDTKSYHVGVYGTYKADDGFYVDGIAKYVYMDNSFNTLTSNGYYVDGDGSTKGFTIGVEAGKRFYITQPQQGWYLEPQAQLTFSHQNGATINSSTGLRTDLDSYDSTLGRLSVIAGYSITEGKNPIDVYIKTGYVREFSGDTGYTFNHYNHESYDFGGGWWDNGIGVNMQINGRHNIYMDATYAKGGSFDHKQLNIGYRFSF</sequence>
<feature type="domain" description="Autotransporter" evidence="3">
    <location>
        <begin position="687"/>
        <end position="958"/>
    </location>
</feature>
<dbReference type="InterPro" id="IPR003991">
    <property type="entry name" value="Pertactin_virulence_factor"/>
</dbReference>
<reference evidence="4 5" key="1">
    <citation type="submission" date="2018-01" db="EMBL/GenBank/DDBJ databases">
        <title>Saezia sanguinis gen. nov., sp. nov., in the order Burkholderiales isolated from human blood.</title>
        <authorList>
            <person name="Medina-Pascual M.J."/>
            <person name="Valdezate S."/>
            <person name="Monzon S."/>
            <person name="Cuesta I."/>
            <person name="Carrasco G."/>
            <person name="Villalon P."/>
            <person name="Saez-Nieto J.A."/>
        </authorList>
    </citation>
    <scope>NUCLEOTIDE SEQUENCE [LARGE SCALE GENOMIC DNA]</scope>
    <source>
        <strain evidence="4 5">CNM695-12</strain>
    </source>
</reference>
<dbReference type="PANTHER" id="PTHR35037">
    <property type="entry name" value="C-TERMINAL REGION OF AIDA-LIKE PROTEIN"/>
    <property type="match status" value="1"/>
</dbReference>
<dbReference type="InterPro" id="IPR051551">
    <property type="entry name" value="Autotransporter_adhesion"/>
</dbReference>
<evidence type="ECO:0000313" key="5">
    <source>
        <dbReference type="Proteomes" id="UP000286947"/>
    </source>
</evidence>
<dbReference type="InterPro" id="IPR012332">
    <property type="entry name" value="Autotransporter_pectin_lyase_C"/>
</dbReference>
<accession>A0A433S9V9</accession>
<dbReference type="InterPro" id="IPR005546">
    <property type="entry name" value="Autotransporte_beta"/>
</dbReference>